<feature type="domain" description="GHMP kinase C-terminal" evidence="14">
    <location>
        <begin position="233"/>
        <end position="293"/>
    </location>
</feature>
<organism evidence="15 16">
    <name type="scientific">Oceanisphaera avium</name>
    <dbReference type="NCBI Taxonomy" id="1903694"/>
    <lineage>
        <taxon>Bacteria</taxon>
        <taxon>Pseudomonadati</taxon>
        <taxon>Pseudomonadota</taxon>
        <taxon>Gammaproteobacteria</taxon>
        <taxon>Aeromonadales</taxon>
        <taxon>Aeromonadaceae</taxon>
        <taxon>Oceanisphaera</taxon>
    </lineage>
</organism>
<evidence type="ECO:0000256" key="6">
    <source>
        <dbReference type="ARBA" id="ARBA00022679"/>
    </source>
</evidence>
<evidence type="ECO:0000256" key="5">
    <source>
        <dbReference type="ARBA" id="ARBA00022605"/>
    </source>
</evidence>
<evidence type="ECO:0000256" key="9">
    <source>
        <dbReference type="ARBA" id="ARBA00022777"/>
    </source>
</evidence>
<accession>A0A1Y0CTX6</accession>
<keyword evidence="5 12" id="KW-0028">Amino-acid biosynthesis</keyword>
<protein>
    <recommendedName>
        <fullName evidence="4 12">Homoserine kinase</fullName>
        <shortName evidence="12">HK</shortName>
        <shortName evidence="12">HSK</shortName>
        <ecNumber evidence="3 12">2.7.1.39</ecNumber>
    </recommendedName>
</protein>
<dbReference type="PANTHER" id="PTHR20861">
    <property type="entry name" value="HOMOSERINE/4-DIPHOSPHOCYTIDYL-2-C-METHYL-D-ERYTHRITOL KINASE"/>
    <property type="match status" value="1"/>
</dbReference>
<dbReference type="NCBIfam" id="NF002288">
    <property type="entry name" value="PRK01212.1-4"/>
    <property type="match status" value="1"/>
</dbReference>
<dbReference type="NCBIfam" id="TIGR00191">
    <property type="entry name" value="thrB"/>
    <property type="match status" value="1"/>
</dbReference>
<proteinExistence type="inferred from homology"/>
<evidence type="ECO:0000256" key="2">
    <source>
        <dbReference type="ARBA" id="ARBA00007370"/>
    </source>
</evidence>
<dbReference type="InterPro" id="IPR036554">
    <property type="entry name" value="GHMP_kinase_C_sf"/>
</dbReference>
<dbReference type="InterPro" id="IPR006203">
    <property type="entry name" value="GHMP_knse_ATP-bd_CS"/>
</dbReference>
<evidence type="ECO:0000313" key="16">
    <source>
        <dbReference type="Proteomes" id="UP000243793"/>
    </source>
</evidence>
<dbReference type="AlphaFoldDB" id="A0A1Y0CTX6"/>
<dbReference type="SUPFAM" id="SSF54211">
    <property type="entry name" value="Ribosomal protein S5 domain 2-like"/>
    <property type="match status" value="1"/>
</dbReference>
<dbReference type="Pfam" id="PF00288">
    <property type="entry name" value="GHMP_kinases_N"/>
    <property type="match status" value="1"/>
</dbReference>
<evidence type="ECO:0000313" key="15">
    <source>
        <dbReference type="EMBL" id="ART78801.1"/>
    </source>
</evidence>
<dbReference type="InterPro" id="IPR013750">
    <property type="entry name" value="GHMP_kinase_C_dom"/>
</dbReference>
<keyword evidence="16" id="KW-1185">Reference proteome</keyword>
<dbReference type="GO" id="GO:0009088">
    <property type="term" value="P:threonine biosynthetic process"/>
    <property type="evidence" value="ECO:0007669"/>
    <property type="project" value="UniProtKB-UniRule"/>
</dbReference>
<keyword evidence="10 12" id="KW-0067">ATP-binding</keyword>
<gene>
    <name evidence="12" type="primary">thrB</name>
    <name evidence="15" type="ORF">CBP12_00400</name>
</gene>
<dbReference type="Pfam" id="PF08544">
    <property type="entry name" value="GHMP_kinases_C"/>
    <property type="match status" value="1"/>
</dbReference>
<dbReference type="Gene3D" id="3.30.70.890">
    <property type="entry name" value="GHMP kinase, C-terminal domain"/>
    <property type="match status" value="1"/>
</dbReference>
<evidence type="ECO:0000256" key="1">
    <source>
        <dbReference type="ARBA" id="ARBA00005015"/>
    </source>
</evidence>
<dbReference type="HAMAP" id="MF_00384">
    <property type="entry name" value="Homoser_kinase"/>
    <property type="match status" value="1"/>
</dbReference>
<dbReference type="GO" id="GO:0005737">
    <property type="term" value="C:cytoplasm"/>
    <property type="evidence" value="ECO:0007669"/>
    <property type="project" value="UniProtKB-SubCell"/>
</dbReference>
<dbReference type="GO" id="GO:0005524">
    <property type="term" value="F:ATP binding"/>
    <property type="evidence" value="ECO:0007669"/>
    <property type="project" value="UniProtKB-UniRule"/>
</dbReference>
<keyword evidence="6 12" id="KW-0808">Transferase</keyword>
<evidence type="ECO:0000256" key="3">
    <source>
        <dbReference type="ARBA" id="ARBA00012078"/>
    </source>
</evidence>
<dbReference type="RefSeq" id="WP_086961898.1">
    <property type="nucleotide sequence ID" value="NZ_CP021376.1"/>
</dbReference>
<evidence type="ECO:0000256" key="4">
    <source>
        <dbReference type="ARBA" id="ARBA00017858"/>
    </source>
</evidence>
<comment type="pathway">
    <text evidence="1 12">Amino-acid biosynthesis; L-threonine biosynthesis; L-threonine from L-aspartate: step 4/5.</text>
</comment>
<dbReference type="PRINTS" id="PR00958">
    <property type="entry name" value="HOMSERKINASE"/>
</dbReference>
<evidence type="ECO:0000259" key="14">
    <source>
        <dbReference type="Pfam" id="PF08544"/>
    </source>
</evidence>
<dbReference type="PIRSF" id="PIRSF000676">
    <property type="entry name" value="Homoser_kin"/>
    <property type="match status" value="1"/>
</dbReference>
<evidence type="ECO:0000256" key="7">
    <source>
        <dbReference type="ARBA" id="ARBA00022697"/>
    </source>
</evidence>
<dbReference type="UniPathway" id="UPA00050">
    <property type="reaction ID" value="UER00064"/>
</dbReference>
<dbReference type="PROSITE" id="PS00627">
    <property type="entry name" value="GHMP_KINASES_ATP"/>
    <property type="match status" value="1"/>
</dbReference>
<comment type="similarity">
    <text evidence="2 12">Belongs to the GHMP kinase family. Homoserine kinase subfamily.</text>
</comment>
<evidence type="ECO:0000256" key="11">
    <source>
        <dbReference type="ARBA" id="ARBA00049375"/>
    </source>
</evidence>
<dbReference type="SUPFAM" id="SSF55060">
    <property type="entry name" value="GHMP Kinase, C-terminal domain"/>
    <property type="match status" value="1"/>
</dbReference>
<dbReference type="PANTHER" id="PTHR20861:SF1">
    <property type="entry name" value="HOMOSERINE KINASE"/>
    <property type="match status" value="1"/>
</dbReference>
<comment type="function">
    <text evidence="12">Catalyzes the ATP-dependent phosphorylation of L-homoserine to L-homoserine phosphate.</text>
</comment>
<dbReference type="InterPro" id="IPR006204">
    <property type="entry name" value="GHMP_kinase_N_dom"/>
</dbReference>
<dbReference type="GO" id="GO:0004413">
    <property type="term" value="F:homoserine kinase activity"/>
    <property type="evidence" value="ECO:0007669"/>
    <property type="project" value="UniProtKB-UniRule"/>
</dbReference>
<keyword evidence="12" id="KW-0963">Cytoplasm</keyword>
<evidence type="ECO:0000256" key="12">
    <source>
        <dbReference type="HAMAP-Rule" id="MF_00384"/>
    </source>
</evidence>
<keyword evidence="7 12" id="KW-0791">Threonine biosynthesis</keyword>
<dbReference type="KEGG" id="ocm:CBP12_00400"/>
<evidence type="ECO:0000256" key="10">
    <source>
        <dbReference type="ARBA" id="ARBA00022840"/>
    </source>
</evidence>
<dbReference type="EC" id="2.7.1.39" evidence="3 12"/>
<keyword evidence="8 12" id="KW-0547">Nucleotide-binding</keyword>
<dbReference type="InterPro" id="IPR000870">
    <property type="entry name" value="Homoserine_kinase"/>
</dbReference>
<dbReference type="Proteomes" id="UP000243793">
    <property type="component" value="Chromosome"/>
</dbReference>
<dbReference type="Gene3D" id="3.30.230.10">
    <property type="match status" value="1"/>
</dbReference>
<evidence type="ECO:0000256" key="8">
    <source>
        <dbReference type="ARBA" id="ARBA00022741"/>
    </source>
</evidence>
<feature type="domain" description="GHMP kinase N-terminal" evidence="13">
    <location>
        <begin position="65"/>
        <end position="156"/>
    </location>
</feature>
<dbReference type="OrthoDB" id="9769912at2"/>
<dbReference type="EMBL" id="CP021376">
    <property type="protein sequence ID" value="ART78801.1"/>
    <property type="molecule type" value="Genomic_DNA"/>
</dbReference>
<comment type="subcellular location">
    <subcellularLocation>
        <location evidence="12">Cytoplasm</location>
    </subcellularLocation>
</comment>
<dbReference type="InterPro" id="IPR014721">
    <property type="entry name" value="Ribsml_uS5_D2-typ_fold_subgr"/>
</dbReference>
<feature type="binding site" evidence="12">
    <location>
        <begin position="97"/>
        <end position="107"/>
    </location>
    <ligand>
        <name>ATP</name>
        <dbReference type="ChEBI" id="CHEBI:30616"/>
    </ligand>
</feature>
<keyword evidence="9 12" id="KW-0418">Kinase</keyword>
<name>A0A1Y0CTX6_9GAMM</name>
<evidence type="ECO:0000259" key="13">
    <source>
        <dbReference type="Pfam" id="PF00288"/>
    </source>
</evidence>
<sequence length="318" mass="34051">MSVVAFAPASTANVSVGFDVLGAAMAPVDGTMLGDRVWVGDTDGEFSLTTVGAYAHKLPEDFSQNIVYDCYLAFEKAIFDKGVTSKPLQMTLEKSMPVGSGLGSSATSIVAAFVALNAFYNEPLSQHELMLLMGELEGQISGSLHYDNVAPCHFGGLQLVIDEAGIVSQTLPSFDDWYFVLCYPGINVSTSAARSILPAQYRRQDCLTYGRRLGGFVHACHTHQEPLAAAMLKDVIAEPYRAQLIPGFDAVRDQAAALGALATGISGSGPTVFSVLKDVEQAEKLKSWLGEHFIQNEDGFCHICKIDTQGARVTGTQL</sequence>
<reference evidence="16" key="1">
    <citation type="submission" date="2017-05" db="EMBL/GenBank/DDBJ databases">
        <authorList>
            <person name="Sung H."/>
        </authorList>
    </citation>
    <scope>NUCLEOTIDE SEQUENCE [LARGE SCALE GENOMIC DNA]</scope>
    <source>
        <strain evidence="16">AMac2203</strain>
    </source>
</reference>
<dbReference type="InterPro" id="IPR020568">
    <property type="entry name" value="Ribosomal_Su5_D2-typ_SF"/>
</dbReference>
<comment type="catalytic activity">
    <reaction evidence="11 12">
        <text>L-homoserine + ATP = O-phospho-L-homoserine + ADP + H(+)</text>
        <dbReference type="Rhea" id="RHEA:13985"/>
        <dbReference type="ChEBI" id="CHEBI:15378"/>
        <dbReference type="ChEBI" id="CHEBI:30616"/>
        <dbReference type="ChEBI" id="CHEBI:57476"/>
        <dbReference type="ChEBI" id="CHEBI:57590"/>
        <dbReference type="ChEBI" id="CHEBI:456216"/>
        <dbReference type="EC" id="2.7.1.39"/>
    </reaction>
</comment>